<protein>
    <submittedName>
        <fullName evidence="6">Phospholipid methyltransferase</fullName>
    </submittedName>
</protein>
<accession>A0A4R2T9R2</accession>
<evidence type="ECO:0000256" key="2">
    <source>
        <dbReference type="ARBA" id="ARBA00022692"/>
    </source>
</evidence>
<keyword evidence="6" id="KW-0489">Methyltransferase</keyword>
<dbReference type="EMBL" id="SLYC01000045">
    <property type="protein sequence ID" value="TCP97604.1"/>
    <property type="molecule type" value="Genomic_DNA"/>
</dbReference>
<comment type="caution">
    <text evidence="6">The sequence shown here is derived from an EMBL/GenBank/DDBJ whole genome shotgun (WGS) entry which is preliminary data.</text>
</comment>
<keyword evidence="4 5" id="KW-0472">Membrane</keyword>
<dbReference type="RefSeq" id="WP_132849456.1">
    <property type="nucleotide sequence ID" value="NZ_CP058648.1"/>
</dbReference>
<evidence type="ECO:0000313" key="7">
    <source>
        <dbReference type="Proteomes" id="UP000295504"/>
    </source>
</evidence>
<dbReference type="GO" id="GO:0012505">
    <property type="term" value="C:endomembrane system"/>
    <property type="evidence" value="ECO:0007669"/>
    <property type="project" value="UniProtKB-SubCell"/>
</dbReference>
<dbReference type="OrthoDB" id="272002at2"/>
<evidence type="ECO:0000256" key="4">
    <source>
        <dbReference type="ARBA" id="ARBA00023136"/>
    </source>
</evidence>
<evidence type="ECO:0000256" key="5">
    <source>
        <dbReference type="SAM" id="Phobius"/>
    </source>
</evidence>
<keyword evidence="2 5" id="KW-0812">Transmembrane</keyword>
<sequence>MKGAKLISHIFSIVALPFNVLVTIPFILLYVEKSDLSFEYITDKYTLIYLGIILCLIGLVLLITTVRLFINIGKGTLAPWDPTKKLVIEGPYKYVRNPMISGVIFILLGESILFRSKYILIWVTVFFIINNIYFITKEEPGLVKRFGKEYELYRENVPRWIPRLKPWKV</sequence>
<dbReference type="GO" id="GO:0032259">
    <property type="term" value="P:methylation"/>
    <property type="evidence" value="ECO:0007669"/>
    <property type="project" value="UniProtKB-KW"/>
</dbReference>
<feature type="transmembrane region" description="Helical" evidence="5">
    <location>
        <begin position="7"/>
        <end position="28"/>
    </location>
</feature>
<organism evidence="6 7">
    <name type="scientific">Serpentinicella alkaliphila</name>
    <dbReference type="NCBI Taxonomy" id="1734049"/>
    <lineage>
        <taxon>Bacteria</taxon>
        <taxon>Bacillati</taxon>
        <taxon>Bacillota</taxon>
        <taxon>Clostridia</taxon>
        <taxon>Peptostreptococcales</taxon>
        <taxon>Natronincolaceae</taxon>
        <taxon>Serpentinicella</taxon>
    </lineage>
</organism>
<dbReference type="AlphaFoldDB" id="A0A4R2T9R2"/>
<dbReference type="GO" id="GO:0008168">
    <property type="term" value="F:methyltransferase activity"/>
    <property type="evidence" value="ECO:0007669"/>
    <property type="project" value="UniProtKB-KW"/>
</dbReference>
<evidence type="ECO:0000256" key="1">
    <source>
        <dbReference type="ARBA" id="ARBA00004127"/>
    </source>
</evidence>
<keyword evidence="7" id="KW-1185">Reference proteome</keyword>
<evidence type="ECO:0000256" key="3">
    <source>
        <dbReference type="ARBA" id="ARBA00022989"/>
    </source>
</evidence>
<dbReference type="InterPro" id="IPR007318">
    <property type="entry name" value="Phopholipid_MeTrfase"/>
</dbReference>
<comment type="subcellular location">
    <subcellularLocation>
        <location evidence="1">Endomembrane system</location>
        <topology evidence="1">Multi-pass membrane protein</topology>
    </subcellularLocation>
</comment>
<feature type="transmembrane region" description="Helical" evidence="5">
    <location>
        <begin position="94"/>
        <end position="113"/>
    </location>
</feature>
<name>A0A4R2T9R2_9FIRM</name>
<keyword evidence="3 5" id="KW-1133">Transmembrane helix</keyword>
<dbReference type="Proteomes" id="UP000295504">
    <property type="component" value="Unassembled WGS sequence"/>
</dbReference>
<keyword evidence="6" id="KW-0808">Transferase</keyword>
<feature type="transmembrane region" description="Helical" evidence="5">
    <location>
        <begin position="119"/>
        <end position="136"/>
    </location>
</feature>
<reference evidence="6 7" key="1">
    <citation type="submission" date="2019-03" db="EMBL/GenBank/DDBJ databases">
        <title>Genomic Encyclopedia of Type Strains, Phase IV (KMG-IV): sequencing the most valuable type-strain genomes for metagenomic binning, comparative biology and taxonomic classification.</title>
        <authorList>
            <person name="Goeker M."/>
        </authorList>
    </citation>
    <scope>NUCLEOTIDE SEQUENCE [LARGE SCALE GENOMIC DNA]</scope>
    <source>
        <strain evidence="6 7">DSM 100013</strain>
    </source>
</reference>
<dbReference type="Gene3D" id="1.20.120.1630">
    <property type="match status" value="1"/>
</dbReference>
<gene>
    <name evidence="6" type="ORF">EDD79_104510</name>
</gene>
<dbReference type="Pfam" id="PF04191">
    <property type="entry name" value="PEMT"/>
    <property type="match status" value="1"/>
</dbReference>
<evidence type="ECO:0000313" key="6">
    <source>
        <dbReference type="EMBL" id="TCP97604.1"/>
    </source>
</evidence>
<feature type="transmembrane region" description="Helical" evidence="5">
    <location>
        <begin position="48"/>
        <end position="70"/>
    </location>
</feature>
<proteinExistence type="predicted"/>